<comment type="pathway">
    <text evidence="2 10">Amino-acid biosynthesis; L-tryptophan biosynthesis; L-tryptophan from chorismate: step 4/5.</text>
</comment>
<evidence type="ECO:0000256" key="4">
    <source>
        <dbReference type="ARBA" id="ARBA00018080"/>
    </source>
</evidence>
<evidence type="ECO:0000256" key="10">
    <source>
        <dbReference type="HAMAP-Rule" id="MF_00134"/>
    </source>
</evidence>
<evidence type="ECO:0000259" key="11">
    <source>
        <dbReference type="Pfam" id="PF00218"/>
    </source>
</evidence>
<evidence type="ECO:0000256" key="8">
    <source>
        <dbReference type="ARBA" id="ARBA00023141"/>
    </source>
</evidence>
<feature type="domain" description="Indole-3-glycerol phosphate synthase" evidence="11">
    <location>
        <begin position="5"/>
        <end position="260"/>
    </location>
</feature>
<organism evidence="12 15">
    <name type="scientific">Methylopila capsulata</name>
    <dbReference type="NCBI Taxonomy" id="61654"/>
    <lineage>
        <taxon>Bacteria</taxon>
        <taxon>Pseudomonadati</taxon>
        <taxon>Pseudomonadota</taxon>
        <taxon>Alphaproteobacteria</taxon>
        <taxon>Hyphomicrobiales</taxon>
        <taxon>Methylopilaceae</taxon>
        <taxon>Methylopila</taxon>
    </lineage>
</organism>
<dbReference type="EMBL" id="BSFF01000002">
    <property type="protein sequence ID" value="GLK55103.1"/>
    <property type="molecule type" value="Genomic_DNA"/>
</dbReference>
<evidence type="ECO:0000313" key="13">
    <source>
        <dbReference type="EMBL" id="MBM7849814.1"/>
    </source>
</evidence>
<dbReference type="InterPro" id="IPR011060">
    <property type="entry name" value="RibuloseP-bd_barrel"/>
</dbReference>
<comment type="catalytic activity">
    <reaction evidence="1 10">
        <text>1-(2-carboxyphenylamino)-1-deoxy-D-ribulose 5-phosphate + H(+) = (1S,2R)-1-C-(indol-3-yl)glycerol 3-phosphate + CO2 + H2O</text>
        <dbReference type="Rhea" id="RHEA:23476"/>
        <dbReference type="ChEBI" id="CHEBI:15377"/>
        <dbReference type="ChEBI" id="CHEBI:15378"/>
        <dbReference type="ChEBI" id="CHEBI:16526"/>
        <dbReference type="ChEBI" id="CHEBI:58613"/>
        <dbReference type="ChEBI" id="CHEBI:58866"/>
        <dbReference type="EC" id="4.1.1.48"/>
    </reaction>
</comment>
<keyword evidence="7 10" id="KW-0822">Tryptophan biosynthesis</keyword>
<comment type="caution">
    <text evidence="12">The sequence shown here is derived from an EMBL/GenBank/DDBJ whole genome shotgun (WGS) entry which is preliminary data.</text>
</comment>
<evidence type="ECO:0000256" key="1">
    <source>
        <dbReference type="ARBA" id="ARBA00001633"/>
    </source>
</evidence>
<dbReference type="InterPro" id="IPR045186">
    <property type="entry name" value="Indole-3-glycerol_P_synth"/>
</dbReference>
<evidence type="ECO:0000313" key="15">
    <source>
        <dbReference type="Proteomes" id="UP001143400"/>
    </source>
</evidence>
<evidence type="ECO:0000256" key="9">
    <source>
        <dbReference type="ARBA" id="ARBA00023239"/>
    </source>
</evidence>
<evidence type="ECO:0000256" key="2">
    <source>
        <dbReference type="ARBA" id="ARBA00004696"/>
    </source>
</evidence>
<dbReference type="InterPro" id="IPR013798">
    <property type="entry name" value="Indole-3-glycerol_P_synth_dom"/>
</dbReference>
<dbReference type="Pfam" id="PF00218">
    <property type="entry name" value="IGPS"/>
    <property type="match status" value="1"/>
</dbReference>
<dbReference type="PANTHER" id="PTHR22854:SF2">
    <property type="entry name" value="INDOLE-3-GLYCEROL-PHOSPHATE SYNTHASE"/>
    <property type="match status" value="1"/>
</dbReference>
<dbReference type="FunFam" id="3.20.20.70:FF:000024">
    <property type="entry name" value="Indole-3-glycerol phosphate synthase"/>
    <property type="match status" value="1"/>
</dbReference>
<dbReference type="AlphaFoldDB" id="A0A9W6IRZ7"/>
<reference evidence="13 14" key="2">
    <citation type="submission" date="2021-01" db="EMBL/GenBank/DDBJ databases">
        <title>Genomic Encyclopedia of Type Strains, Phase IV (KMG-IV): sequencing the most valuable type-strain genomes for metagenomic binning, comparative biology and taxonomic classification.</title>
        <authorList>
            <person name="Goeker M."/>
        </authorList>
    </citation>
    <scope>NUCLEOTIDE SEQUENCE [LARGE SCALE GENOMIC DNA]</scope>
    <source>
        <strain evidence="13 14">DSM 6130</strain>
    </source>
</reference>
<gene>
    <name evidence="10 12" type="primary">trpC</name>
    <name evidence="12" type="ORF">GCM10008170_11220</name>
    <name evidence="13" type="ORF">JOD31_000026</name>
</gene>
<dbReference type="Proteomes" id="UP000758856">
    <property type="component" value="Unassembled WGS sequence"/>
</dbReference>
<dbReference type="NCBIfam" id="NF001370">
    <property type="entry name" value="PRK00278.1-2"/>
    <property type="match status" value="1"/>
</dbReference>
<dbReference type="Gene3D" id="3.20.20.70">
    <property type="entry name" value="Aldolase class I"/>
    <property type="match status" value="1"/>
</dbReference>
<dbReference type="GO" id="GO:0004425">
    <property type="term" value="F:indole-3-glycerol-phosphate synthase activity"/>
    <property type="evidence" value="ECO:0007669"/>
    <property type="project" value="UniProtKB-UniRule"/>
</dbReference>
<keyword evidence="9 10" id="KW-0456">Lyase</keyword>
<protein>
    <recommendedName>
        <fullName evidence="4 10">Indole-3-glycerol phosphate synthase</fullName>
        <shortName evidence="10">IGPS</shortName>
        <ecNumber evidence="3 10">4.1.1.48</ecNumber>
    </recommendedName>
</protein>
<evidence type="ECO:0000256" key="7">
    <source>
        <dbReference type="ARBA" id="ARBA00022822"/>
    </source>
</evidence>
<dbReference type="InterPro" id="IPR013785">
    <property type="entry name" value="Aldolase_TIM"/>
</dbReference>
<dbReference type="Proteomes" id="UP001143400">
    <property type="component" value="Unassembled WGS sequence"/>
</dbReference>
<dbReference type="HAMAP" id="MF_00134_B">
    <property type="entry name" value="IGPS_B"/>
    <property type="match status" value="1"/>
</dbReference>
<dbReference type="GO" id="GO:0000162">
    <property type="term" value="P:L-tryptophan biosynthetic process"/>
    <property type="evidence" value="ECO:0007669"/>
    <property type="project" value="UniProtKB-UniRule"/>
</dbReference>
<keyword evidence="5 10" id="KW-0028">Amino-acid biosynthesis</keyword>
<accession>A0A9W6IRZ7</accession>
<dbReference type="NCBIfam" id="NF001373">
    <property type="entry name" value="PRK00278.1-6"/>
    <property type="match status" value="1"/>
</dbReference>
<evidence type="ECO:0000256" key="3">
    <source>
        <dbReference type="ARBA" id="ARBA00012362"/>
    </source>
</evidence>
<dbReference type="EC" id="4.1.1.48" evidence="3 10"/>
<comment type="similarity">
    <text evidence="10">Belongs to the TrpC family.</text>
</comment>
<dbReference type="InterPro" id="IPR001468">
    <property type="entry name" value="Indole-3-GlycerolPSynthase_CS"/>
</dbReference>
<dbReference type="CDD" id="cd00331">
    <property type="entry name" value="IGPS"/>
    <property type="match status" value="1"/>
</dbReference>
<dbReference type="RefSeq" id="WP_204948299.1">
    <property type="nucleotide sequence ID" value="NZ_BSFF01000002.1"/>
</dbReference>
<reference evidence="12" key="1">
    <citation type="journal article" date="2014" name="Int. J. Syst. Evol. Microbiol.">
        <title>Complete genome sequence of Corynebacterium casei LMG S-19264T (=DSM 44701T), isolated from a smear-ripened cheese.</title>
        <authorList>
            <consortium name="US DOE Joint Genome Institute (JGI-PGF)"/>
            <person name="Walter F."/>
            <person name="Albersmeier A."/>
            <person name="Kalinowski J."/>
            <person name="Ruckert C."/>
        </authorList>
    </citation>
    <scope>NUCLEOTIDE SEQUENCE</scope>
    <source>
        <strain evidence="12">VKM B-1606</strain>
    </source>
</reference>
<keyword evidence="6 10" id="KW-0210">Decarboxylase</keyword>
<dbReference type="PANTHER" id="PTHR22854">
    <property type="entry name" value="TRYPTOPHAN BIOSYNTHESIS PROTEIN"/>
    <property type="match status" value="1"/>
</dbReference>
<keyword evidence="14" id="KW-1185">Reference proteome</keyword>
<dbReference type="EMBL" id="JAFBCY010000001">
    <property type="protein sequence ID" value="MBM7849814.1"/>
    <property type="molecule type" value="Genomic_DNA"/>
</dbReference>
<keyword evidence="8 10" id="KW-0057">Aromatic amino acid biosynthesis</keyword>
<dbReference type="NCBIfam" id="NF001377">
    <property type="entry name" value="PRK00278.2-4"/>
    <property type="match status" value="1"/>
</dbReference>
<evidence type="ECO:0000313" key="12">
    <source>
        <dbReference type="EMBL" id="GLK55103.1"/>
    </source>
</evidence>
<dbReference type="SUPFAM" id="SSF51366">
    <property type="entry name" value="Ribulose-phoshate binding barrel"/>
    <property type="match status" value="1"/>
</dbReference>
<dbReference type="GO" id="GO:0004640">
    <property type="term" value="F:phosphoribosylanthranilate isomerase activity"/>
    <property type="evidence" value="ECO:0007669"/>
    <property type="project" value="TreeGrafter"/>
</dbReference>
<evidence type="ECO:0000256" key="6">
    <source>
        <dbReference type="ARBA" id="ARBA00022793"/>
    </source>
</evidence>
<name>A0A9W6IRZ7_9HYPH</name>
<proteinExistence type="inferred from homology"/>
<evidence type="ECO:0000256" key="5">
    <source>
        <dbReference type="ARBA" id="ARBA00022605"/>
    </source>
</evidence>
<evidence type="ECO:0000313" key="14">
    <source>
        <dbReference type="Proteomes" id="UP000758856"/>
    </source>
</evidence>
<reference evidence="12" key="3">
    <citation type="submission" date="2023-01" db="EMBL/GenBank/DDBJ databases">
        <authorList>
            <person name="Sun Q."/>
            <person name="Evtushenko L."/>
        </authorList>
    </citation>
    <scope>NUCLEOTIDE SEQUENCE</scope>
    <source>
        <strain evidence="12">VKM B-1606</strain>
    </source>
</reference>
<dbReference type="PROSITE" id="PS00614">
    <property type="entry name" value="IGPS"/>
    <property type="match status" value="1"/>
</dbReference>
<sequence length="268" mass="28348">MTDILARIEAYKRREIAEAKAARPYDVVAKAADAASPPRGFEAAIRRRVDAGGVALIAEIKKASPSKGLIRADFDPPALARAYAEGGATSLSVLTDGPSFQGAPEYLVAARAAVDLPVIRKDFLYEPYQVAEARALGADCILVIMAAVTDAEARDLVAASRDFGMDALIEVHDGEELDRALPLGSALIGVNNRNLRTFEVTLEMTERLSARVPDDRILVGESGIFTPDDVARLGAVGCRTLLVGESLMRKADVAAATRALLAPAHAAA</sequence>